<dbReference type="Pfam" id="PF13561">
    <property type="entry name" value="adh_short_C2"/>
    <property type="match status" value="1"/>
</dbReference>
<dbReference type="PRINTS" id="PR00081">
    <property type="entry name" value="GDHRDH"/>
</dbReference>
<evidence type="ECO:0000256" key="1">
    <source>
        <dbReference type="ARBA" id="ARBA00006484"/>
    </source>
</evidence>
<dbReference type="InterPro" id="IPR002347">
    <property type="entry name" value="SDR_fam"/>
</dbReference>
<dbReference type="Proteomes" id="UP001305521">
    <property type="component" value="Chromosome"/>
</dbReference>
<dbReference type="CDD" id="cd05233">
    <property type="entry name" value="SDR_c"/>
    <property type="match status" value="1"/>
</dbReference>
<dbReference type="PRINTS" id="PR00080">
    <property type="entry name" value="SDRFAMILY"/>
</dbReference>
<dbReference type="InterPro" id="IPR036291">
    <property type="entry name" value="NAD(P)-bd_dom_sf"/>
</dbReference>
<dbReference type="SUPFAM" id="SSF51735">
    <property type="entry name" value="NAD(P)-binding Rossmann-fold domains"/>
    <property type="match status" value="1"/>
</dbReference>
<protein>
    <submittedName>
        <fullName evidence="3">SDR family oxidoreductase</fullName>
    </submittedName>
</protein>
<organism evidence="3 4">
    <name type="scientific">Sediminicoccus rosea</name>
    <dbReference type="NCBI Taxonomy" id="1225128"/>
    <lineage>
        <taxon>Bacteria</taxon>
        <taxon>Pseudomonadati</taxon>
        <taxon>Pseudomonadota</taxon>
        <taxon>Alphaproteobacteria</taxon>
        <taxon>Acetobacterales</taxon>
        <taxon>Roseomonadaceae</taxon>
        <taxon>Sediminicoccus</taxon>
    </lineage>
</organism>
<proteinExistence type="inferred from homology"/>
<dbReference type="PANTHER" id="PTHR24321:SF15">
    <property type="entry name" value="OXIDOREDUCTASE UCPA"/>
    <property type="match status" value="1"/>
</dbReference>
<reference evidence="3 4" key="1">
    <citation type="submission" date="2023-11" db="EMBL/GenBank/DDBJ databases">
        <title>Arctic aerobic anoxygenic photoheterotroph Sediminicoccus rosea KRV36 adapts its photosynthesis to long days of polar summer.</title>
        <authorList>
            <person name="Tomasch J."/>
            <person name="Kopejtka K."/>
            <person name="Bily T."/>
            <person name="Gardiner A.T."/>
            <person name="Gardian Z."/>
            <person name="Shivaramu S."/>
            <person name="Koblizek M."/>
            <person name="Engelhardt F."/>
            <person name="Kaftan D."/>
        </authorList>
    </citation>
    <scope>NUCLEOTIDE SEQUENCE [LARGE SCALE GENOMIC DNA]</scope>
    <source>
        <strain evidence="3 4">R-30</strain>
    </source>
</reference>
<accession>A0ABZ0PJY6</accession>
<evidence type="ECO:0000313" key="4">
    <source>
        <dbReference type="Proteomes" id="UP001305521"/>
    </source>
</evidence>
<keyword evidence="4" id="KW-1185">Reference proteome</keyword>
<gene>
    <name evidence="3" type="ORF">R9Z33_03695</name>
</gene>
<dbReference type="EMBL" id="CP137852">
    <property type="protein sequence ID" value="WPB85974.1"/>
    <property type="molecule type" value="Genomic_DNA"/>
</dbReference>
<dbReference type="RefSeq" id="WP_318649951.1">
    <property type="nucleotide sequence ID" value="NZ_CP137852.1"/>
</dbReference>
<name>A0ABZ0PJY6_9PROT</name>
<dbReference type="PROSITE" id="PS00061">
    <property type="entry name" value="ADH_SHORT"/>
    <property type="match status" value="1"/>
</dbReference>
<dbReference type="NCBIfam" id="NF004791">
    <property type="entry name" value="PRK06138.1"/>
    <property type="match status" value="1"/>
</dbReference>
<dbReference type="Gene3D" id="3.40.50.720">
    <property type="entry name" value="NAD(P)-binding Rossmann-like Domain"/>
    <property type="match status" value="1"/>
</dbReference>
<dbReference type="PANTHER" id="PTHR24321">
    <property type="entry name" value="DEHYDROGENASES, SHORT CHAIN"/>
    <property type="match status" value="1"/>
</dbReference>
<evidence type="ECO:0000256" key="2">
    <source>
        <dbReference type="ARBA" id="ARBA00023002"/>
    </source>
</evidence>
<dbReference type="InterPro" id="IPR020904">
    <property type="entry name" value="Sc_DH/Rdtase_CS"/>
</dbReference>
<sequence>MRLANKVLLITGGGSGIGRATALLASREGASVAVADRNLASAEETVGLLAGPGLAIGTDVTISADCARMAAATVARFGRIDILCSNAGYGIQGDVVSTREEDWDALFDVNVKGVFLSAKHVVPVMRAQGGGAIVNTASNIAIIGLKDRVTYVASKGAVDSLTRAMALDHVADGIRVNAVAPGPISSPYFDRMIATAADPEEFKRVLNSRSAMNRTGRPEEVAQVIVFLASDDASFVTGATYVVDGGGVVM</sequence>
<keyword evidence="2" id="KW-0560">Oxidoreductase</keyword>
<comment type="similarity">
    <text evidence="1">Belongs to the short-chain dehydrogenases/reductases (SDR) family.</text>
</comment>
<evidence type="ECO:0000313" key="3">
    <source>
        <dbReference type="EMBL" id="WPB85974.1"/>
    </source>
</evidence>